<dbReference type="InterPro" id="IPR036259">
    <property type="entry name" value="MFS_trans_sf"/>
</dbReference>
<comment type="caution">
    <text evidence="9">The sequence shown here is derived from an EMBL/GenBank/DDBJ whole genome shotgun (WGS) entry which is preliminary data.</text>
</comment>
<feature type="transmembrane region" description="Helical" evidence="7">
    <location>
        <begin position="150"/>
        <end position="183"/>
    </location>
</feature>
<dbReference type="PROSITE" id="PS50850">
    <property type="entry name" value="MFS"/>
    <property type="match status" value="1"/>
</dbReference>
<feature type="transmembrane region" description="Helical" evidence="7">
    <location>
        <begin position="39"/>
        <end position="64"/>
    </location>
</feature>
<dbReference type="CDD" id="cd06173">
    <property type="entry name" value="MFS_MefA_like"/>
    <property type="match status" value="1"/>
</dbReference>
<feature type="transmembrane region" description="Helical" evidence="7">
    <location>
        <begin position="12"/>
        <end position="33"/>
    </location>
</feature>
<evidence type="ECO:0000256" key="1">
    <source>
        <dbReference type="ARBA" id="ARBA00004651"/>
    </source>
</evidence>
<dbReference type="Proteomes" id="UP000019062">
    <property type="component" value="Unassembled WGS sequence"/>
</dbReference>
<evidence type="ECO:0000256" key="7">
    <source>
        <dbReference type="SAM" id="Phobius"/>
    </source>
</evidence>
<dbReference type="Pfam" id="PF07690">
    <property type="entry name" value="MFS_1"/>
    <property type="match status" value="1"/>
</dbReference>
<dbReference type="SUPFAM" id="SSF103473">
    <property type="entry name" value="MFS general substrate transporter"/>
    <property type="match status" value="1"/>
</dbReference>
<comment type="subcellular location">
    <subcellularLocation>
        <location evidence="1">Cell membrane</location>
        <topology evidence="1">Multi-pass membrane protein</topology>
    </subcellularLocation>
</comment>
<dbReference type="PATRIC" id="fig|1227360.4.peg.2594"/>
<feature type="transmembrane region" description="Helical" evidence="7">
    <location>
        <begin position="288"/>
        <end position="306"/>
    </location>
</feature>
<evidence type="ECO:0000256" key="6">
    <source>
        <dbReference type="ARBA" id="ARBA00023136"/>
    </source>
</evidence>
<keyword evidence="2" id="KW-0813">Transport</keyword>
<organism evidence="9 10">
    <name type="scientific">Viridibacillus arenosi FSL R5-213</name>
    <dbReference type="NCBI Taxonomy" id="1227360"/>
    <lineage>
        <taxon>Bacteria</taxon>
        <taxon>Bacillati</taxon>
        <taxon>Bacillota</taxon>
        <taxon>Bacilli</taxon>
        <taxon>Bacillales</taxon>
        <taxon>Caryophanaceae</taxon>
        <taxon>Viridibacillus</taxon>
    </lineage>
</organism>
<keyword evidence="3" id="KW-1003">Cell membrane</keyword>
<evidence type="ECO:0000313" key="10">
    <source>
        <dbReference type="Proteomes" id="UP000019062"/>
    </source>
</evidence>
<dbReference type="Gene3D" id="1.20.1250.20">
    <property type="entry name" value="MFS general substrate transporter like domains"/>
    <property type="match status" value="1"/>
</dbReference>
<evidence type="ECO:0000256" key="3">
    <source>
        <dbReference type="ARBA" id="ARBA00022475"/>
    </source>
</evidence>
<evidence type="ECO:0000313" key="9">
    <source>
        <dbReference type="EMBL" id="ETT84228.1"/>
    </source>
</evidence>
<evidence type="ECO:0000256" key="5">
    <source>
        <dbReference type="ARBA" id="ARBA00022989"/>
    </source>
</evidence>
<protein>
    <submittedName>
        <fullName evidence="9">Major facilitator superfamily protein</fullName>
    </submittedName>
</protein>
<dbReference type="GO" id="GO:0022857">
    <property type="term" value="F:transmembrane transporter activity"/>
    <property type="evidence" value="ECO:0007669"/>
    <property type="project" value="InterPro"/>
</dbReference>
<reference evidence="9 10" key="1">
    <citation type="journal article" date="2014" name="BMC Genomics">
        <title>Genomic comparison of sporeforming bacilli isolated from milk.</title>
        <authorList>
            <person name="Moreno Switt A.I."/>
            <person name="Andrus A.D."/>
            <person name="Ranieri M.L."/>
            <person name="Orsi R.H."/>
            <person name="Ivy R."/>
            <person name="den Bakker H.C."/>
            <person name="Martin N.H."/>
            <person name="Wiedmann M."/>
            <person name="Boor K.J."/>
        </authorList>
    </citation>
    <scope>NUCLEOTIDE SEQUENCE [LARGE SCALE GENOMIC DNA]</scope>
    <source>
        <strain evidence="9 10">FSL R5-213</strain>
    </source>
</reference>
<proteinExistence type="predicted"/>
<keyword evidence="10" id="KW-1185">Reference proteome</keyword>
<gene>
    <name evidence="9" type="ORF">C176_12708</name>
</gene>
<accession>W4EUM5</accession>
<feature type="transmembrane region" description="Helical" evidence="7">
    <location>
        <begin position="258"/>
        <end position="276"/>
    </location>
</feature>
<keyword evidence="4 7" id="KW-0812">Transmembrane</keyword>
<dbReference type="PANTHER" id="PTHR23513:SF19">
    <property type="entry name" value="MAJOR FACILITATOR SUPERFAMILY (MFS) PROFILE DOMAIN-CONTAINING PROTEIN"/>
    <property type="match status" value="1"/>
</dbReference>
<dbReference type="EMBL" id="ASQA01000028">
    <property type="protein sequence ID" value="ETT84228.1"/>
    <property type="molecule type" value="Genomic_DNA"/>
</dbReference>
<evidence type="ECO:0000256" key="4">
    <source>
        <dbReference type="ARBA" id="ARBA00022692"/>
    </source>
</evidence>
<dbReference type="InterPro" id="IPR020846">
    <property type="entry name" value="MFS_dom"/>
</dbReference>
<feature type="transmembrane region" description="Helical" evidence="7">
    <location>
        <begin position="312"/>
        <end position="335"/>
    </location>
</feature>
<feature type="transmembrane region" description="Helical" evidence="7">
    <location>
        <begin position="84"/>
        <end position="107"/>
    </location>
</feature>
<sequence>MLKNKSFRALLAGESLANAGDTFYIVALITTVFSVTDSLFYVSLVPVINLSGGFLGGLVAPLLIDRHKLRSILLNSQLLKTCLLLLLSLYVSLFLSIDTFVIIYLLIFCTNFLDGFAYPTSSAIIPELIEETYLLKANSLMSSVYQFINMAGWAVGGILAVLLHSSGLLILTFILYVLSTFLLSFIKVEDKKDATTSTNKESNLHSFLEGWKLILVDNKLRILQITLFLGSIAGPVWVSSIIYPFIELRLHEGTEWWGYINAAFFLGLFFGGLIGYKKSVLIDRNIHIVILICSFVGFLMTLLFGINSSPLLALLVSCIYGLFYELSMIAINTLIQGRVKEKLLAKVYAAQSSITMATFAVSTLIMGVIGERYNIVAVYMVSSIVLLLSFLILLIKKKHLVVDTNQSVDIE</sequence>
<feature type="domain" description="Major facilitator superfamily (MFS) profile" evidence="8">
    <location>
        <begin position="1"/>
        <end position="191"/>
    </location>
</feature>
<dbReference type="AlphaFoldDB" id="W4EUM5"/>
<evidence type="ECO:0000256" key="2">
    <source>
        <dbReference type="ARBA" id="ARBA00022448"/>
    </source>
</evidence>
<dbReference type="PANTHER" id="PTHR23513">
    <property type="entry name" value="INTEGRAL MEMBRANE EFFLUX PROTEIN-RELATED"/>
    <property type="match status" value="1"/>
</dbReference>
<dbReference type="InterPro" id="IPR011701">
    <property type="entry name" value="MFS"/>
</dbReference>
<dbReference type="GO" id="GO:0005886">
    <property type="term" value="C:plasma membrane"/>
    <property type="evidence" value="ECO:0007669"/>
    <property type="project" value="UniProtKB-SubCell"/>
</dbReference>
<dbReference type="eggNOG" id="COG2211">
    <property type="taxonomic scope" value="Bacteria"/>
</dbReference>
<keyword evidence="5 7" id="KW-1133">Transmembrane helix</keyword>
<evidence type="ECO:0000259" key="8">
    <source>
        <dbReference type="PROSITE" id="PS50850"/>
    </source>
</evidence>
<feature type="transmembrane region" description="Helical" evidence="7">
    <location>
        <begin position="347"/>
        <end position="369"/>
    </location>
</feature>
<feature type="transmembrane region" description="Helical" evidence="7">
    <location>
        <begin position="222"/>
        <end position="246"/>
    </location>
</feature>
<feature type="transmembrane region" description="Helical" evidence="7">
    <location>
        <begin position="375"/>
        <end position="395"/>
    </location>
</feature>
<name>W4EUM5_9BACL</name>
<keyword evidence="6 7" id="KW-0472">Membrane</keyword>